<dbReference type="EMBL" id="CP030759">
    <property type="protein sequence ID" value="AXA35577.1"/>
    <property type="molecule type" value="Genomic_DNA"/>
</dbReference>
<protein>
    <submittedName>
        <fullName evidence="1">Uncharacterized protein</fullName>
    </submittedName>
</protein>
<dbReference type="Proteomes" id="UP000262583">
    <property type="component" value="Chromosome"/>
</dbReference>
<dbReference type="AlphaFoldDB" id="A0A2Z4Y2X8"/>
<accession>A0A2Z4Y2X8</accession>
<dbReference type="KEGG" id="schv:BRCON_0800"/>
<proteinExistence type="predicted"/>
<evidence type="ECO:0000313" key="1">
    <source>
        <dbReference type="EMBL" id="AXA35577.1"/>
    </source>
</evidence>
<sequence>MFYLLWRASAADHLIDQLTGLPQSLGAPFVRFRKQQRVQAPYWLL</sequence>
<reference evidence="1 2" key="1">
    <citation type="submission" date="2018-05" db="EMBL/GenBank/DDBJ databases">
        <title>A metagenomic window into the 2 km-deep terrestrial subsurface aquifer revealed taxonomically and functionally diverse microbial community comprising novel uncultured bacterial lineages.</title>
        <authorList>
            <person name="Kadnikov V.V."/>
            <person name="Mardanov A.V."/>
            <person name="Beletsky A.V."/>
            <person name="Banks D."/>
            <person name="Pimenov N.V."/>
            <person name="Frank Y.A."/>
            <person name="Karnachuk O.V."/>
            <person name="Ravin N.V."/>
        </authorList>
    </citation>
    <scope>NUCLEOTIDE SEQUENCE [LARGE SCALE GENOMIC DNA]</scope>
    <source>
        <strain evidence="1">BY</strain>
    </source>
</reference>
<evidence type="ECO:0000313" key="2">
    <source>
        <dbReference type="Proteomes" id="UP000262583"/>
    </source>
</evidence>
<gene>
    <name evidence="1" type="ORF">BRCON_0800</name>
</gene>
<organism evidence="1 2">
    <name type="scientific">Sumerlaea chitinivorans</name>
    <dbReference type="NCBI Taxonomy" id="2250252"/>
    <lineage>
        <taxon>Bacteria</taxon>
        <taxon>Candidatus Sumerlaeota</taxon>
        <taxon>Candidatus Sumerlaeia</taxon>
        <taxon>Candidatus Sumerlaeales</taxon>
        <taxon>Candidatus Sumerlaeaceae</taxon>
        <taxon>Candidatus Sumerlaea</taxon>
    </lineage>
</organism>
<name>A0A2Z4Y2X8_SUMC1</name>